<evidence type="ECO:0000313" key="5">
    <source>
        <dbReference type="Proteomes" id="UP000266234"/>
    </source>
</evidence>
<organism evidence="4 5">
    <name type="scientific">Fusarium longipes</name>
    <dbReference type="NCBI Taxonomy" id="694270"/>
    <lineage>
        <taxon>Eukaryota</taxon>
        <taxon>Fungi</taxon>
        <taxon>Dikarya</taxon>
        <taxon>Ascomycota</taxon>
        <taxon>Pezizomycotina</taxon>
        <taxon>Sordariomycetes</taxon>
        <taxon>Hypocreomycetidae</taxon>
        <taxon>Hypocreales</taxon>
        <taxon>Nectriaceae</taxon>
        <taxon>Fusarium</taxon>
    </lineage>
</organism>
<sequence>MTPSATTAAPTGQSILNTAKTQDGSVKRIHKIPEFATKEATRQWQLEQMAGAFRVFAKLGYADGSSGHISLRDPVDPDTFWINPYGVHFGLLTVSDMVHIDDNGNRIGGAEKPVNTAGFIIHAAIHKRRPDINAACHLHSPYGRAWSTFGKPIEMINQDSCMFYDDLAVYTNFGGVVFAREEGSRLADALGATKKNIILQNHGLLTSGGTIGEAAAFFIALERACQAQLLVEAAVTPNGSQLKKTLVSDEEAQYTKDNTGSPEAMYMQFEPEYQMLLKESRVSQGLNTSWNGVREVTELPVHCYGYGYDQDGYEQSEDCLYLNVIRPANLKATAGLPVAVWFHGGGLTMGGASDTRYNLSFIVEQSVTLGKPLIGIGLNYRLSAFGFITGKEVLKEGASNLGFRDQRLALHWIKENIKAFGGDPGQVTIFGESSGAESVAAQVFAYNGRDDGLFRGAIGQSGFGAPLGRYPGGFNATQGMQATYDRLVGKVPSCSSLVGSDKSLPCLRKAPFDEINNAILATTTGLEWAPVLDGDFFADYYTNQLEKGNFAKVPILIGANTDEGTSFGRNRRPDGGNIDTDEDMRDAIGTIIPPQVEETTGNSVDELTDELMEIYPNDQRVGIPSLESWPHIIKPGDSYAELLGVQYRRSTALFGDFIMHYQRRRMNKAWAKNGIPNYAYRFNIVPNEQAVYAGVTHFQEVAFVLYNINGYGYSRNPFGGQGSYPGDAKTMAKTISTAWINFFNTLDPNGKAGKDLFGGKEWPTYDLSGGPDGKGIVFNINGSAVEVDNWRSDGLEWMAKHALDVFGN</sequence>
<reference evidence="4 5" key="1">
    <citation type="journal article" date="2018" name="PLoS Pathog.">
        <title>Evolution of structural diversity of trichothecenes, a family of toxins produced by plant pathogenic and entomopathogenic fungi.</title>
        <authorList>
            <person name="Proctor R.H."/>
            <person name="McCormick S.P."/>
            <person name="Kim H.S."/>
            <person name="Cardoza R.E."/>
            <person name="Stanley A.M."/>
            <person name="Lindo L."/>
            <person name="Kelly A."/>
            <person name="Brown D.W."/>
            <person name="Lee T."/>
            <person name="Vaughan M.M."/>
            <person name="Alexander N.J."/>
            <person name="Busman M."/>
            <person name="Gutierrez S."/>
        </authorList>
    </citation>
    <scope>NUCLEOTIDE SEQUENCE [LARGE SCALE GENOMIC DNA]</scope>
    <source>
        <strain evidence="4 5">NRRL 20695</strain>
    </source>
</reference>
<dbReference type="PROSITE" id="PS00941">
    <property type="entry name" value="CARBOXYLESTERASE_B_2"/>
    <property type="match status" value="1"/>
</dbReference>
<dbReference type="Proteomes" id="UP000266234">
    <property type="component" value="Unassembled WGS sequence"/>
</dbReference>
<dbReference type="STRING" id="694270.A0A395SU78"/>
<dbReference type="InterPro" id="IPR002018">
    <property type="entry name" value="CarbesteraseB"/>
</dbReference>
<proteinExistence type="inferred from homology"/>
<evidence type="ECO:0000256" key="2">
    <source>
        <dbReference type="ARBA" id="ARBA00022801"/>
    </source>
</evidence>
<dbReference type="FunFam" id="3.40.225.10:FF:000009">
    <property type="entry name" value="Class II aldolase/adducin N-terminal"/>
    <property type="match status" value="1"/>
</dbReference>
<dbReference type="SMART" id="SM01007">
    <property type="entry name" value="Aldolase_II"/>
    <property type="match status" value="1"/>
</dbReference>
<gene>
    <name evidence="4" type="ORF">FLONG3_5441</name>
</gene>
<evidence type="ECO:0000313" key="4">
    <source>
        <dbReference type="EMBL" id="RGP76050.1"/>
    </source>
</evidence>
<dbReference type="AlphaFoldDB" id="A0A395SU78"/>
<evidence type="ECO:0000259" key="3">
    <source>
        <dbReference type="SMART" id="SM01007"/>
    </source>
</evidence>
<name>A0A395SU78_9HYPO</name>
<dbReference type="Gene3D" id="3.40.50.1820">
    <property type="entry name" value="alpha/beta hydrolase"/>
    <property type="match status" value="1"/>
</dbReference>
<accession>A0A395SU78</accession>
<keyword evidence="2" id="KW-0378">Hydrolase</keyword>
<dbReference type="SUPFAM" id="SSF53639">
    <property type="entry name" value="AraD/HMP-PK domain-like"/>
    <property type="match status" value="1"/>
</dbReference>
<protein>
    <recommendedName>
        <fullName evidence="3">Class II aldolase/adducin N-terminal domain-containing protein</fullName>
    </recommendedName>
</protein>
<dbReference type="InterPro" id="IPR019819">
    <property type="entry name" value="Carboxylesterase_B_CS"/>
</dbReference>
<dbReference type="InterPro" id="IPR029058">
    <property type="entry name" value="AB_hydrolase_fold"/>
</dbReference>
<feature type="domain" description="Class II aldolase/adducin N-terminal" evidence="3">
    <location>
        <begin position="47"/>
        <end position="229"/>
    </location>
</feature>
<dbReference type="SUPFAM" id="SSF53474">
    <property type="entry name" value="alpha/beta-Hydrolases"/>
    <property type="match status" value="1"/>
</dbReference>
<dbReference type="Gene3D" id="3.40.225.10">
    <property type="entry name" value="Class II aldolase/adducin N-terminal domain"/>
    <property type="match status" value="1"/>
</dbReference>
<dbReference type="OrthoDB" id="408631at2759"/>
<dbReference type="PROSITE" id="PS00122">
    <property type="entry name" value="CARBOXYLESTERASE_B_1"/>
    <property type="match status" value="1"/>
</dbReference>
<dbReference type="InterPro" id="IPR019826">
    <property type="entry name" value="Carboxylesterase_B_AS"/>
</dbReference>
<dbReference type="NCBIfam" id="NF004855">
    <property type="entry name" value="PRK06208.1"/>
    <property type="match status" value="1"/>
</dbReference>
<comment type="caution">
    <text evidence="4">The sequence shown here is derived from an EMBL/GenBank/DDBJ whole genome shotgun (WGS) entry which is preliminary data.</text>
</comment>
<dbReference type="PANTHER" id="PTHR11559">
    <property type="entry name" value="CARBOXYLESTERASE"/>
    <property type="match status" value="1"/>
</dbReference>
<evidence type="ECO:0000256" key="1">
    <source>
        <dbReference type="ARBA" id="ARBA00005964"/>
    </source>
</evidence>
<dbReference type="InterPro" id="IPR001303">
    <property type="entry name" value="Aldolase_II/adducin_N"/>
</dbReference>
<comment type="similarity">
    <text evidence="1">Belongs to the type-B carboxylesterase/lipase family.</text>
</comment>
<dbReference type="InterPro" id="IPR050309">
    <property type="entry name" value="Type-B_Carboxylest/Lipase"/>
</dbReference>
<dbReference type="EMBL" id="PXOG01000118">
    <property type="protein sequence ID" value="RGP76050.1"/>
    <property type="molecule type" value="Genomic_DNA"/>
</dbReference>
<dbReference type="InterPro" id="IPR036409">
    <property type="entry name" value="Aldolase_II/adducin_N_sf"/>
</dbReference>
<dbReference type="Pfam" id="PF00135">
    <property type="entry name" value="COesterase"/>
    <property type="match status" value="1"/>
</dbReference>
<dbReference type="Pfam" id="PF00596">
    <property type="entry name" value="Aldolase_II"/>
    <property type="match status" value="1"/>
</dbReference>
<dbReference type="GO" id="GO:0016787">
    <property type="term" value="F:hydrolase activity"/>
    <property type="evidence" value="ECO:0007669"/>
    <property type="project" value="UniProtKB-KW"/>
</dbReference>
<keyword evidence="5" id="KW-1185">Reference proteome</keyword>